<dbReference type="InterPro" id="IPR050360">
    <property type="entry name" value="MFS_Sugar_Transporters"/>
</dbReference>
<keyword evidence="8" id="KW-0175">Coiled coil</keyword>
<keyword evidence="3 7" id="KW-0813">Transport</keyword>
<evidence type="ECO:0000313" key="12">
    <source>
        <dbReference type="Proteomes" id="UP001305779"/>
    </source>
</evidence>
<feature type="transmembrane region" description="Helical" evidence="9">
    <location>
        <begin position="188"/>
        <end position="211"/>
    </location>
</feature>
<feature type="transmembrane region" description="Helical" evidence="9">
    <location>
        <begin position="314"/>
        <end position="335"/>
    </location>
</feature>
<feature type="coiled-coil region" evidence="8">
    <location>
        <begin position="234"/>
        <end position="261"/>
    </location>
</feature>
<dbReference type="InterPro" id="IPR020846">
    <property type="entry name" value="MFS_dom"/>
</dbReference>
<feature type="transmembrane region" description="Helical" evidence="9">
    <location>
        <begin position="21"/>
        <end position="41"/>
    </location>
</feature>
<dbReference type="PROSITE" id="PS50850">
    <property type="entry name" value="MFS"/>
    <property type="match status" value="1"/>
</dbReference>
<feature type="transmembrane region" description="Helical" evidence="9">
    <location>
        <begin position="342"/>
        <end position="362"/>
    </location>
</feature>
<dbReference type="NCBIfam" id="TIGR00879">
    <property type="entry name" value="SP"/>
    <property type="match status" value="1"/>
</dbReference>
<keyword evidence="5 9" id="KW-1133">Transmembrane helix</keyword>
<evidence type="ECO:0000256" key="7">
    <source>
        <dbReference type="RuleBase" id="RU003346"/>
    </source>
</evidence>
<keyword evidence="12" id="KW-1185">Reference proteome</keyword>
<keyword evidence="6 9" id="KW-0472">Membrane</keyword>
<feature type="transmembrane region" description="Helical" evidence="9">
    <location>
        <begin position="446"/>
        <end position="464"/>
    </location>
</feature>
<dbReference type="InterPro" id="IPR036259">
    <property type="entry name" value="MFS_trans_sf"/>
</dbReference>
<feature type="transmembrane region" description="Helical" evidence="9">
    <location>
        <begin position="412"/>
        <end position="434"/>
    </location>
</feature>
<evidence type="ECO:0000256" key="8">
    <source>
        <dbReference type="SAM" id="Coils"/>
    </source>
</evidence>
<dbReference type="EMBL" id="JAXOVC010000010">
    <property type="protein sequence ID" value="KAK4496206.1"/>
    <property type="molecule type" value="Genomic_DNA"/>
</dbReference>
<evidence type="ECO:0000256" key="3">
    <source>
        <dbReference type="ARBA" id="ARBA00022448"/>
    </source>
</evidence>
<dbReference type="PANTHER" id="PTHR48022">
    <property type="entry name" value="PLASTIDIC GLUCOSE TRANSPORTER 4"/>
    <property type="match status" value="1"/>
</dbReference>
<dbReference type="PANTHER" id="PTHR48022:SF2">
    <property type="entry name" value="PLASTIDIC GLUCOSE TRANSPORTER 4"/>
    <property type="match status" value="1"/>
</dbReference>
<feature type="transmembrane region" description="Helical" evidence="9">
    <location>
        <begin position="162"/>
        <end position="181"/>
    </location>
</feature>
<comment type="subcellular location">
    <subcellularLocation>
        <location evidence="1">Membrane</location>
        <topology evidence="1">Multi-pass membrane protein</topology>
    </subcellularLocation>
</comment>
<evidence type="ECO:0000256" key="6">
    <source>
        <dbReference type="ARBA" id="ARBA00023136"/>
    </source>
</evidence>
<dbReference type="Gene3D" id="1.20.1250.20">
    <property type="entry name" value="MFS general substrate transporter like domains"/>
    <property type="match status" value="1"/>
</dbReference>
<evidence type="ECO:0000313" key="11">
    <source>
        <dbReference type="EMBL" id="KAK4496206.1"/>
    </source>
</evidence>
<feature type="transmembrane region" description="Helical" evidence="9">
    <location>
        <begin position="73"/>
        <end position="92"/>
    </location>
</feature>
<dbReference type="Pfam" id="PF00083">
    <property type="entry name" value="Sugar_tr"/>
    <property type="match status" value="1"/>
</dbReference>
<dbReference type="InterPro" id="IPR005828">
    <property type="entry name" value="MFS_sugar_transport-like"/>
</dbReference>
<comment type="similarity">
    <text evidence="2 7">Belongs to the major facilitator superfamily. Sugar transporter (TC 2.A.1.1) family.</text>
</comment>
<dbReference type="InterPro" id="IPR005829">
    <property type="entry name" value="Sugar_transporter_CS"/>
</dbReference>
<comment type="caution">
    <text evidence="11">The sequence shown here is derived from an EMBL/GenBank/DDBJ whole genome shotgun (WGS) entry which is preliminary data.</text>
</comment>
<evidence type="ECO:0000256" key="2">
    <source>
        <dbReference type="ARBA" id="ARBA00010992"/>
    </source>
</evidence>
<name>A0ABR0E4P7_ZASCE</name>
<evidence type="ECO:0000256" key="9">
    <source>
        <dbReference type="SAM" id="Phobius"/>
    </source>
</evidence>
<sequence length="533" mass="58568">MTVMERFRNSPIFKELTPRTLAVFLFMSVGALNFGFDNGWWSSVLSLQQFANYYGPPSVNGEPKAIPSSWQSAGSGTAHAGMVIGCIIAGAVGRKIGRRWSIGLLVFIAWVGMVIQNVIHSFWAVMAGRMINAISMGIEANTIPVFMAELSPPAIRGTMVNFYQFWQLCGVLVASGVVMASRKYENAWAFRTVMVIQCFIPLILLGVVWILPESPRWLLLKRRREDARAALMFIRKGAASAEEVEKELQLLEEANAEQAEFHKATTYLDCLKGSNGRRTMIAASVQVLQQLQGNSFVSSYGVIFLKQLGIKDALAGHLAMVAMAITGALFAFYLSDRVGRRTLLLTAAIACWAFMWLASGLSSFWPGGVSGDAAKGSLASMLIWYLFSTMGWGSCVWITTSEVATSQLRERTISIATSLSFVAVLLVTYINPFVQNEPGNLQSRVGFVYGSFSLISFVWVYFFLPELSGRSLEELDELFQANVPARKFSKYRAAGVGAKITAIQDTNADAHLHVIEGTEVNVVEESVKVDSKV</sequence>
<dbReference type="Proteomes" id="UP001305779">
    <property type="component" value="Unassembled WGS sequence"/>
</dbReference>
<feature type="domain" description="Major facilitator superfamily (MFS) profile" evidence="10">
    <location>
        <begin position="23"/>
        <end position="468"/>
    </location>
</feature>
<proteinExistence type="inferred from homology"/>
<feature type="transmembrane region" description="Helical" evidence="9">
    <location>
        <begin position="382"/>
        <end position="400"/>
    </location>
</feature>
<gene>
    <name evidence="11" type="ORF">PRZ48_012186</name>
</gene>
<accession>A0ABR0E4P7</accession>
<evidence type="ECO:0000256" key="1">
    <source>
        <dbReference type="ARBA" id="ARBA00004141"/>
    </source>
</evidence>
<reference evidence="11 12" key="1">
    <citation type="journal article" date="2023" name="G3 (Bethesda)">
        <title>A chromosome-level genome assembly of Zasmidium syzygii isolated from banana leaves.</title>
        <authorList>
            <person name="van Westerhoven A.C."/>
            <person name="Mehrabi R."/>
            <person name="Talebi R."/>
            <person name="Steentjes M.B.F."/>
            <person name="Corcolon B."/>
            <person name="Chong P.A."/>
            <person name="Kema G.H.J."/>
            <person name="Seidl M.F."/>
        </authorList>
    </citation>
    <scope>NUCLEOTIDE SEQUENCE [LARGE SCALE GENOMIC DNA]</scope>
    <source>
        <strain evidence="11 12">P124</strain>
    </source>
</reference>
<dbReference type="InterPro" id="IPR003663">
    <property type="entry name" value="Sugar/inositol_transpt"/>
</dbReference>
<dbReference type="PRINTS" id="PR00171">
    <property type="entry name" value="SUGRTRNSPORT"/>
</dbReference>
<evidence type="ECO:0000259" key="10">
    <source>
        <dbReference type="PROSITE" id="PS50850"/>
    </source>
</evidence>
<dbReference type="PROSITE" id="PS00216">
    <property type="entry name" value="SUGAR_TRANSPORT_1"/>
    <property type="match status" value="1"/>
</dbReference>
<evidence type="ECO:0000256" key="4">
    <source>
        <dbReference type="ARBA" id="ARBA00022692"/>
    </source>
</evidence>
<organism evidence="11 12">
    <name type="scientific">Zasmidium cellare</name>
    <name type="common">Wine cellar mold</name>
    <name type="synonym">Racodium cellare</name>
    <dbReference type="NCBI Taxonomy" id="395010"/>
    <lineage>
        <taxon>Eukaryota</taxon>
        <taxon>Fungi</taxon>
        <taxon>Dikarya</taxon>
        <taxon>Ascomycota</taxon>
        <taxon>Pezizomycotina</taxon>
        <taxon>Dothideomycetes</taxon>
        <taxon>Dothideomycetidae</taxon>
        <taxon>Mycosphaerellales</taxon>
        <taxon>Mycosphaerellaceae</taxon>
        <taxon>Zasmidium</taxon>
    </lineage>
</organism>
<evidence type="ECO:0000256" key="5">
    <source>
        <dbReference type="ARBA" id="ARBA00022989"/>
    </source>
</evidence>
<dbReference type="SUPFAM" id="SSF103473">
    <property type="entry name" value="MFS general substrate transporter"/>
    <property type="match status" value="1"/>
</dbReference>
<feature type="transmembrane region" description="Helical" evidence="9">
    <location>
        <begin position="104"/>
        <end position="126"/>
    </location>
</feature>
<keyword evidence="4 9" id="KW-0812">Transmembrane</keyword>
<protein>
    <recommendedName>
        <fullName evidence="10">Major facilitator superfamily (MFS) profile domain-containing protein</fullName>
    </recommendedName>
</protein>